<evidence type="ECO:0008006" key="4">
    <source>
        <dbReference type="Google" id="ProtNLM"/>
    </source>
</evidence>
<dbReference type="Proteomes" id="UP000288168">
    <property type="component" value="Unassembled WGS sequence"/>
</dbReference>
<dbReference type="AlphaFoldDB" id="A0A428R4A2"/>
<sequence>MKPSTLPLLGLLWLSLASTYCPSTRSVPPPPIVSSDGNLLESLAESLKGLGQSSKSWNDSTKPFFVKVASKYENLSSFHHPAKSLNKTSAHNVTNNFIYRMASLTKIFTVTLLLQNKIDLDDPASK</sequence>
<organism evidence="2 3">
    <name type="scientific">Fusarium duplospermum</name>
    <dbReference type="NCBI Taxonomy" id="1325734"/>
    <lineage>
        <taxon>Eukaryota</taxon>
        <taxon>Fungi</taxon>
        <taxon>Dikarya</taxon>
        <taxon>Ascomycota</taxon>
        <taxon>Pezizomycotina</taxon>
        <taxon>Sordariomycetes</taxon>
        <taxon>Hypocreomycetidae</taxon>
        <taxon>Hypocreales</taxon>
        <taxon>Nectriaceae</taxon>
        <taxon>Fusarium</taxon>
        <taxon>Fusarium solani species complex</taxon>
    </lineage>
</organism>
<dbReference type="EMBL" id="NKCI01000004">
    <property type="protein sequence ID" value="RSL72297.1"/>
    <property type="molecule type" value="Genomic_DNA"/>
</dbReference>
<evidence type="ECO:0000256" key="1">
    <source>
        <dbReference type="SAM" id="SignalP"/>
    </source>
</evidence>
<evidence type="ECO:0000313" key="2">
    <source>
        <dbReference type="EMBL" id="RSL72297.1"/>
    </source>
</evidence>
<dbReference type="Gene3D" id="3.40.710.10">
    <property type="entry name" value="DD-peptidase/beta-lactamase superfamily"/>
    <property type="match status" value="1"/>
</dbReference>
<keyword evidence="1" id="KW-0732">Signal</keyword>
<name>A0A428R4A2_9HYPO</name>
<dbReference type="OrthoDB" id="10250282at2759"/>
<dbReference type="SUPFAM" id="SSF56601">
    <property type="entry name" value="beta-lactamase/transpeptidase-like"/>
    <property type="match status" value="1"/>
</dbReference>
<protein>
    <recommendedName>
        <fullName evidence="4">Beta-lactamase-related domain-containing protein</fullName>
    </recommendedName>
</protein>
<gene>
    <name evidence="2" type="ORF">CEP54_000950</name>
</gene>
<dbReference type="STRING" id="1325734.A0A428R4A2"/>
<accession>A0A428R4A2</accession>
<feature type="chain" id="PRO_5019313831" description="Beta-lactamase-related domain-containing protein" evidence="1">
    <location>
        <begin position="27"/>
        <end position="126"/>
    </location>
</feature>
<keyword evidence="3" id="KW-1185">Reference proteome</keyword>
<feature type="signal peptide" evidence="1">
    <location>
        <begin position="1"/>
        <end position="26"/>
    </location>
</feature>
<comment type="caution">
    <text evidence="2">The sequence shown here is derived from an EMBL/GenBank/DDBJ whole genome shotgun (WGS) entry which is preliminary data.</text>
</comment>
<evidence type="ECO:0000313" key="3">
    <source>
        <dbReference type="Proteomes" id="UP000288168"/>
    </source>
</evidence>
<reference evidence="2 3" key="1">
    <citation type="submission" date="2017-06" db="EMBL/GenBank/DDBJ databases">
        <title>Comparative genomic analysis of Ambrosia Fusariam Clade fungi.</title>
        <authorList>
            <person name="Stajich J.E."/>
            <person name="Carrillo J."/>
            <person name="Kijimoto T."/>
            <person name="Eskalen A."/>
            <person name="O'Donnell K."/>
            <person name="Kasson M."/>
        </authorList>
    </citation>
    <scope>NUCLEOTIDE SEQUENCE [LARGE SCALE GENOMIC DNA]</scope>
    <source>
        <strain evidence="2 3">NRRL62584</strain>
    </source>
</reference>
<proteinExistence type="predicted"/>
<dbReference type="InterPro" id="IPR012338">
    <property type="entry name" value="Beta-lactam/transpept-like"/>
</dbReference>